<dbReference type="Proteomes" id="UP000810252">
    <property type="component" value="Unassembled WGS sequence"/>
</dbReference>
<name>A0A9D9ELE9_9BACT</name>
<reference evidence="1" key="2">
    <citation type="journal article" date="2021" name="PeerJ">
        <title>Extensive microbial diversity within the chicken gut microbiome revealed by metagenomics and culture.</title>
        <authorList>
            <person name="Gilroy R."/>
            <person name="Ravi A."/>
            <person name="Getino M."/>
            <person name="Pursley I."/>
            <person name="Horton D.L."/>
            <person name="Alikhan N.F."/>
            <person name="Baker D."/>
            <person name="Gharbi K."/>
            <person name="Hall N."/>
            <person name="Watson M."/>
            <person name="Adriaenssens E.M."/>
            <person name="Foster-Nyarko E."/>
            <person name="Jarju S."/>
            <person name="Secka A."/>
            <person name="Antonio M."/>
            <person name="Oren A."/>
            <person name="Chaudhuri R.R."/>
            <person name="La Ragione R."/>
            <person name="Hildebrand F."/>
            <person name="Pallen M.J."/>
        </authorList>
    </citation>
    <scope>NUCLEOTIDE SEQUENCE</scope>
    <source>
        <strain evidence="1">20514</strain>
    </source>
</reference>
<dbReference type="AlphaFoldDB" id="A0A9D9ELE9"/>
<reference evidence="1" key="1">
    <citation type="submission" date="2020-10" db="EMBL/GenBank/DDBJ databases">
        <authorList>
            <person name="Gilroy R."/>
        </authorList>
    </citation>
    <scope>NUCLEOTIDE SEQUENCE</scope>
    <source>
        <strain evidence="1">20514</strain>
    </source>
</reference>
<dbReference type="EMBL" id="JADIMQ010000107">
    <property type="protein sequence ID" value="MBO8449095.1"/>
    <property type="molecule type" value="Genomic_DNA"/>
</dbReference>
<proteinExistence type="predicted"/>
<evidence type="ECO:0000313" key="2">
    <source>
        <dbReference type="Proteomes" id="UP000810252"/>
    </source>
</evidence>
<accession>A0A9D9ELE9</accession>
<organism evidence="1 2">
    <name type="scientific">Candidatus Cryptobacteroides merdigallinarum</name>
    <dbReference type="NCBI Taxonomy" id="2840770"/>
    <lineage>
        <taxon>Bacteria</taxon>
        <taxon>Pseudomonadati</taxon>
        <taxon>Bacteroidota</taxon>
        <taxon>Bacteroidia</taxon>
        <taxon>Bacteroidales</taxon>
        <taxon>Candidatus Cryptobacteroides</taxon>
    </lineage>
</organism>
<gene>
    <name evidence="1" type="ORF">IAC29_07490</name>
</gene>
<sequence length="120" mass="13466">MERKDIERLMRQISDWLASGEENRSLTLSVRKTGRPDDFTVGYDSGSVGLLMLMIASDDRLLELAGMSLAKKYASLPEEKRVSWMSGFERMCESAADHMDSAREGGCALRMDIRTDGIKN</sequence>
<protein>
    <submittedName>
        <fullName evidence="1">Uncharacterized protein</fullName>
    </submittedName>
</protein>
<evidence type="ECO:0000313" key="1">
    <source>
        <dbReference type="EMBL" id="MBO8449095.1"/>
    </source>
</evidence>
<comment type="caution">
    <text evidence="1">The sequence shown here is derived from an EMBL/GenBank/DDBJ whole genome shotgun (WGS) entry which is preliminary data.</text>
</comment>